<dbReference type="Pfam" id="PF04612">
    <property type="entry name" value="T2SSM"/>
    <property type="match status" value="1"/>
</dbReference>
<evidence type="ECO:0000256" key="9">
    <source>
        <dbReference type="SAM" id="Phobius"/>
    </source>
</evidence>
<keyword evidence="3" id="KW-1003">Cell membrane</keyword>
<keyword evidence="2" id="KW-0813">Transport</keyword>
<evidence type="ECO:0000256" key="6">
    <source>
        <dbReference type="ARBA" id="ARBA00022927"/>
    </source>
</evidence>
<evidence type="ECO:0000256" key="1">
    <source>
        <dbReference type="ARBA" id="ARBA00004377"/>
    </source>
</evidence>
<dbReference type="PIRSF" id="PIRSF006291">
    <property type="entry name" value="GspM"/>
    <property type="match status" value="1"/>
</dbReference>
<organism evidence="10">
    <name type="scientific">hydrothermal vent metagenome</name>
    <dbReference type="NCBI Taxonomy" id="652676"/>
    <lineage>
        <taxon>unclassified sequences</taxon>
        <taxon>metagenomes</taxon>
        <taxon>ecological metagenomes</taxon>
    </lineage>
</organism>
<evidence type="ECO:0000256" key="7">
    <source>
        <dbReference type="ARBA" id="ARBA00022989"/>
    </source>
</evidence>
<evidence type="ECO:0008006" key="11">
    <source>
        <dbReference type="Google" id="ProtNLM"/>
    </source>
</evidence>
<evidence type="ECO:0000313" key="10">
    <source>
        <dbReference type="EMBL" id="VAW99030.1"/>
    </source>
</evidence>
<sequence length="159" mass="17888">MKTYFTNLNSREQKLVLAAIFFVLLYLPYQFIYAPFQDSLNNMNTKTNVALKNINWMKSKAAEVRQLTGAGGSTQKSKQSLLSLIETTSKKSKLNKNLRKVQPAGSSNVKVWLDEVSFDGLMQWLDSLVITHGLSIQDITVDKQAENGIVNARINMSLE</sequence>
<keyword evidence="8 9" id="KW-0472">Membrane</keyword>
<dbReference type="GO" id="GO:0005886">
    <property type="term" value="C:plasma membrane"/>
    <property type="evidence" value="ECO:0007669"/>
    <property type="project" value="UniProtKB-SubCell"/>
</dbReference>
<keyword evidence="7 9" id="KW-1133">Transmembrane helix</keyword>
<evidence type="ECO:0000256" key="8">
    <source>
        <dbReference type="ARBA" id="ARBA00023136"/>
    </source>
</evidence>
<gene>
    <name evidence="10" type="ORF">MNBD_GAMMA22-1411</name>
</gene>
<dbReference type="GO" id="GO:0015628">
    <property type="term" value="P:protein secretion by the type II secretion system"/>
    <property type="evidence" value="ECO:0007669"/>
    <property type="project" value="InterPro"/>
</dbReference>
<dbReference type="EMBL" id="UOFS01000039">
    <property type="protein sequence ID" value="VAW99030.1"/>
    <property type="molecule type" value="Genomic_DNA"/>
</dbReference>
<proteinExistence type="predicted"/>
<dbReference type="InterPro" id="IPR023229">
    <property type="entry name" value="T2SS_M_periplasmic_sf"/>
</dbReference>
<name>A0A3B1ABX1_9ZZZZ</name>
<protein>
    <recommendedName>
        <fullName evidence="11">General secretion pathway protein M</fullName>
    </recommendedName>
</protein>
<reference evidence="10" key="1">
    <citation type="submission" date="2018-06" db="EMBL/GenBank/DDBJ databases">
        <authorList>
            <person name="Zhirakovskaya E."/>
        </authorList>
    </citation>
    <scope>NUCLEOTIDE SEQUENCE</scope>
</reference>
<comment type="subcellular location">
    <subcellularLocation>
        <location evidence="1">Cell inner membrane</location>
        <topology evidence="1">Single-pass membrane protein</topology>
    </subcellularLocation>
</comment>
<evidence type="ECO:0000256" key="3">
    <source>
        <dbReference type="ARBA" id="ARBA00022475"/>
    </source>
</evidence>
<dbReference type="GO" id="GO:0015627">
    <property type="term" value="C:type II protein secretion system complex"/>
    <property type="evidence" value="ECO:0007669"/>
    <property type="project" value="InterPro"/>
</dbReference>
<evidence type="ECO:0000256" key="2">
    <source>
        <dbReference type="ARBA" id="ARBA00022448"/>
    </source>
</evidence>
<keyword evidence="5 9" id="KW-0812">Transmembrane</keyword>
<dbReference type="AlphaFoldDB" id="A0A3B1ABX1"/>
<accession>A0A3B1ABX1</accession>
<keyword evidence="4" id="KW-0997">Cell inner membrane</keyword>
<evidence type="ECO:0000256" key="4">
    <source>
        <dbReference type="ARBA" id="ARBA00022519"/>
    </source>
</evidence>
<feature type="transmembrane region" description="Helical" evidence="9">
    <location>
        <begin position="15"/>
        <end position="36"/>
    </location>
</feature>
<dbReference type="InterPro" id="IPR007690">
    <property type="entry name" value="T2SS_GspM"/>
</dbReference>
<keyword evidence="6" id="KW-0653">Protein transport</keyword>
<dbReference type="SUPFAM" id="SSF103054">
    <property type="entry name" value="General secretion pathway protein M, EpsM"/>
    <property type="match status" value="1"/>
</dbReference>
<dbReference type="Gene3D" id="3.30.1360.100">
    <property type="entry name" value="General secretion pathway protein M, EpsM"/>
    <property type="match status" value="1"/>
</dbReference>
<evidence type="ECO:0000256" key="5">
    <source>
        <dbReference type="ARBA" id="ARBA00022692"/>
    </source>
</evidence>